<reference evidence="2" key="1">
    <citation type="journal article" date="2021" name="Proc. Natl. Acad. Sci. U.S.A.">
        <title>A Catalog of Tens of Thousands of Viruses from Human Metagenomes Reveals Hidden Associations with Chronic Diseases.</title>
        <authorList>
            <person name="Tisza M.J."/>
            <person name="Buck C.B."/>
        </authorList>
    </citation>
    <scope>NUCLEOTIDE SEQUENCE</scope>
    <source>
        <strain evidence="2">CtGns7</strain>
    </source>
</reference>
<sequence>MINIKQCNFAFKSRGKTLLFLHIVGGFYTLPHFYR</sequence>
<organism evidence="2">
    <name type="scientific">Phage sp. ctGns7</name>
    <dbReference type="NCBI Taxonomy" id="2828003"/>
    <lineage>
        <taxon>Viruses</taxon>
    </lineage>
</organism>
<evidence type="ECO:0000256" key="1">
    <source>
        <dbReference type="SAM" id="Phobius"/>
    </source>
</evidence>
<feature type="transmembrane region" description="Helical" evidence="1">
    <location>
        <begin position="18"/>
        <end position="34"/>
    </location>
</feature>
<keyword evidence="1" id="KW-0472">Membrane</keyword>
<dbReference type="EMBL" id="BK032555">
    <property type="protein sequence ID" value="DAF47469.1"/>
    <property type="molecule type" value="Genomic_DNA"/>
</dbReference>
<name>A0A8S5S914_9VIRU</name>
<keyword evidence="1" id="KW-0812">Transmembrane</keyword>
<keyword evidence="1" id="KW-1133">Transmembrane helix</keyword>
<protein>
    <submittedName>
        <fullName evidence="2">Uncharacterized protein</fullName>
    </submittedName>
</protein>
<proteinExistence type="predicted"/>
<accession>A0A8S5S914</accession>
<evidence type="ECO:0000313" key="2">
    <source>
        <dbReference type="EMBL" id="DAF47469.1"/>
    </source>
</evidence>